<feature type="signal peptide" evidence="1">
    <location>
        <begin position="1"/>
        <end position="28"/>
    </location>
</feature>
<dbReference type="Proteomes" id="UP000548582">
    <property type="component" value="Unassembled WGS sequence"/>
</dbReference>
<dbReference type="PANTHER" id="PTHR30024:SF21">
    <property type="entry name" value="ABC TRANSPORTER SUBSTRATE-BINDING PROTEIN"/>
    <property type="match status" value="1"/>
</dbReference>
<evidence type="ECO:0000313" key="4">
    <source>
        <dbReference type="Proteomes" id="UP000548582"/>
    </source>
</evidence>
<proteinExistence type="predicted"/>
<feature type="chain" id="PRO_5032321606" evidence="1">
    <location>
        <begin position="29"/>
        <end position="363"/>
    </location>
</feature>
<dbReference type="InterPro" id="IPR006311">
    <property type="entry name" value="TAT_signal"/>
</dbReference>
<evidence type="ECO:0000256" key="1">
    <source>
        <dbReference type="SAM" id="SignalP"/>
    </source>
</evidence>
<dbReference type="Pfam" id="PF09084">
    <property type="entry name" value="NMT1"/>
    <property type="match status" value="1"/>
</dbReference>
<accession>A0A848EM86</accession>
<dbReference type="InterPro" id="IPR015168">
    <property type="entry name" value="SsuA/THI5"/>
</dbReference>
<dbReference type="EMBL" id="JABBKX010000018">
    <property type="protein sequence ID" value="NMJ44477.1"/>
    <property type="molecule type" value="Genomic_DNA"/>
</dbReference>
<keyword evidence="4" id="KW-1185">Reference proteome</keyword>
<dbReference type="PANTHER" id="PTHR30024">
    <property type="entry name" value="ALIPHATIC SULFONATES-BINDING PROTEIN-RELATED"/>
    <property type="match status" value="1"/>
</dbReference>
<reference evidence="3 4" key="1">
    <citation type="submission" date="2020-03" db="EMBL/GenBank/DDBJ databases">
        <authorList>
            <person name="Sun Q."/>
        </authorList>
    </citation>
    <scope>NUCLEOTIDE SEQUENCE [LARGE SCALE GENOMIC DNA]</scope>
    <source>
        <strain evidence="3 4">JC162</strain>
    </source>
</reference>
<feature type="domain" description="SsuA/THI5-like" evidence="2">
    <location>
        <begin position="80"/>
        <end position="289"/>
    </location>
</feature>
<name>A0A848EM86_9PROT</name>
<evidence type="ECO:0000313" key="3">
    <source>
        <dbReference type="EMBL" id="NMJ44477.1"/>
    </source>
</evidence>
<dbReference type="SUPFAM" id="SSF53850">
    <property type="entry name" value="Periplasmic binding protein-like II"/>
    <property type="match status" value="1"/>
</dbReference>
<sequence>MANLTASRRSLLRAAGVAALAVPAGAMAPRAAAPVSALFDPLSDPSAICRTASGATPALTAPGARRQLKLTWNANAICTAGVPVAKETGIFERYNLDVEFINFGGSTDQLLEAIATGKADGGIGMALRWLKPLEQGFDVRITAGTHGGCMRLFTQQATAINAVQDLRGKRIGVSDMAAPDKNFFAILARHAGIDPDRDITWRQFPGDLLGEALKRGDVDVISQSDPLGWIVRERDNLREVANNLTGHYSNRVCCVVGLRGSLIRDDLAAARALTAALLEAQHFVHDNPDRTAEIFAPYARVPTPQLAAMLRSHTHGHNPVGRQLEQELAGYIDDLKLVNVMRRNTDPARLAARIHTDVLGGAV</sequence>
<gene>
    <name evidence="3" type="ORF">GWK16_24745</name>
</gene>
<dbReference type="PROSITE" id="PS51318">
    <property type="entry name" value="TAT"/>
    <property type="match status" value="1"/>
</dbReference>
<comment type="caution">
    <text evidence="3">The sequence shown here is derived from an EMBL/GenBank/DDBJ whole genome shotgun (WGS) entry which is preliminary data.</text>
</comment>
<dbReference type="RefSeq" id="WP_170056656.1">
    <property type="nucleotide sequence ID" value="NZ_JABBKX010000018.1"/>
</dbReference>
<organism evidence="3 4">
    <name type="scientific">Neoroseomonas marina</name>
    <dbReference type="NCBI Taxonomy" id="1232220"/>
    <lineage>
        <taxon>Bacteria</taxon>
        <taxon>Pseudomonadati</taxon>
        <taxon>Pseudomonadota</taxon>
        <taxon>Alphaproteobacteria</taxon>
        <taxon>Acetobacterales</taxon>
        <taxon>Acetobacteraceae</taxon>
        <taxon>Neoroseomonas</taxon>
    </lineage>
</organism>
<protein>
    <submittedName>
        <fullName evidence="3">ABC transporter substrate-binding protein</fullName>
    </submittedName>
</protein>
<keyword evidence="1" id="KW-0732">Signal</keyword>
<dbReference type="Gene3D" id="3.40.190.10">
    <property type="entry name" value="Periplasmic binding protein-like II"/>
    <property type="match status" value="2"/>
</dbReference>
<dbReference type="AlphaFoldDB" id="A0A848EM86"/>
<evidence type="ECO:0000259" key="2">
    <source>
        <dbReference type="Pfam" id="PF09084"/>
    </source>
</evidence>